<protein>
    <submittedName>
        <fullName evidence="1">Uncharacterized protein</fullName>
    </submittedName>
</protein>
<organism evidence="1 2">
    <name type="scientific">Gymnopilus dilepis</name>
    <dbReference type="NCBI Taxonomy" id="231916"/>
    <lineage>
        <taxon>Eukaryota</taxon>
        <taxon>Fungi</taxon>
        <taxon>Dikarya</taxon>
        <taxon>Basidiomycota</taxon>
        <taxon>Agaricomycotina</taxon>
        <taxon>Agaricomycetes</taxon>
        <taxon>Agaricomycetidae</taxon>
        <taxon>Agaricales</taxon>
        <taxon>Agaricineae</taxon>
        <taxon>Hymenogastraceae</taxon>
        <taxon>Gymnopilus</taxon>
    </lineage>
</organism>
<name>A0A409YWE1_9AGAR</name>
<sequence>MSRRTSLPLTSNSIFRDESLVELGEQMLKCILDLLPCHEFVRAGFRVEREKWSDYTARELEELSNAKDERDMYTYFVRVFFSLNLSKYL</sequence>
<dbReference type="EMBL" id="NHYE01000147">
    <property type="protein sequence ID" value="PPR07283.1"/>
    <property type="molecule type" value="Genomic_DNA"/>
</dbReference>
<accession>A0A409YWE1</accession>
<evidence type="ECO:0000313" key="2">
    <source>
        <dbReference type="Proteomes" id="UP000284706"/>
    </source>
</evidence>
<reference evidence="1 2" key="1">
    <citation type="journal article" date="2018" name="Evol. Lett.">
        <title>Horizontal gene cluster transfer increased hallucinogenic mushroom diversity.</title>
        <authorList>
            <person name="Reynolds H.T."/>
            <person name="Vijayakumar V."/>
            <person name="Gluck-Thaler E."/>
            <person name="Korotkin H.B."/>
            <person name="Matheny P.B."/>
            <person name="Slot J.C."/>
        </authorList>
    </citation>
    <scope>NUCLEOTIDE SEQUENCE [LARGE SCALE GENOMIC DNA]</scope>
    <source>
        <strain evidence="1 2">SRW20</strain>
    </source>
</reference>
<evidence type="ECO:0000313" key="1">
    <source>
        <dbReference type="EMBL" id="PPR07283.1"/>
    </source>
</evidence>
<comment type="caution">
    <text evidence="1">The sequence shown here is derived from an EMBL/GenBank/DDBJ whole genome shotgun (WGS) entry which is preliminary data.</text>
</comment>
<dbReference type="Proteomes" id="UP000284706">
    <property type="component" value="Unassembled WGS sequence"/>
</dbReference>
<keyword evidence="2" id="KW-1185">Reference proteome</keyword>
<dbReference type="AlphaFoldDB" id="A0A409YWE1"/>
<dbReference type="InParanoid" id="A0A409YWE1"/>
<gene>
    <name evidence="1" type="ORF">CVT26_012443</name>
</gene>
<proteinExistence type="predicted"/>